<comment type="subcellular location">
    <subcellularLocation>
        <location evidence="3">Chromosome</location>
        <location evidence="3">Centromere</location>
        <location evidence="3">Kinetochore</location>
    </subcellularLocation>
    <subcellularLocation>
        <location evidence="2">Cytoplasm</location>
        <location evidence="2">Cytoskeleton</location>
        <location evidence="2">Spindle</location>
    </subcellularLocation>
    <subcellularLocation>
        <location evidence="1">Nucleus</location>
    </subcellularLocation>
</comment>
<accession>A0A061BFP8</accession>
<evidence type="ECO:0000256" key="13">
    <source>
        <dbReference type="SAM" id="MobiDB-lite"/>
    </source>
</evidence>
<feature type="compositionally biased region" description="Polar residues" evidence="13">
    <location>
        <begin position="116"/>
        <end position="129"/>
    </location>
</feature>
<feature type="region of interest" description="Disordered" evidence="13">
    <location>
        <begin position="160"/>
        <end position="181"/>
    </location>
</feature>
<dbReference type="GO" id="GO:0042729">
    <property type="term" value="C:DASH complex"/>
    <property type="evidence" value="ECO:0007669"/>
    <property type="project" value="InterPro"/>
</dbReference>
<evidence type="ECO:0000256" key="2">
    <source>
        <dbReference type="ARBA" id="ARBA00004186"/>
    </source>
</evidence>
<sequence>MSRTARQSMYPTPPGASHWAALDACSAALQASCSNLESAVGILHQGTMDLPRLAGIVQSRRMFDLVTEIEVFAAQRALANEMAPQIDELIRRAEDGLEGLKQKERTLRAKVEKRQSAASRSQTPITVDQSELDTLEQKLASLQQKKNRLGREVEALDERAAKAKSARARPGAATAGRGVKR</sequence>
<evidence type="ECO:0000256" key="9">
    <source>
        <dbReference type="ARBA" id="ARBA00023212"/>
    </source>
</evidence>
<keyword evidence="9" id="KW-0206">Cytoskeleton</keyword>
<dbReference type="OrthoDB" id="2534137at2759"/>
<feature type="region of interest" description="Disordered" evidence="13">
    <location>
        <begin position="109"/>
        <end position="129"/>
    </location>
</feature>
<evidence type="ECO:0000313" key="14">
    <source>
        <dbReference type="EMBL" id="CDR48175.1"/>
    </source>
</evidence>
<dbReference type="EMBL" id="LK052951">
    <property type="protein sequence ID" value="CDR48175.1"/>
    <property type="molecule type" value="Genomic_DNA"/>
</dbReference>
<evidence type="ECO:0000256" key="4">
    <source>
        <dbReference type="ARBA" id="ARBA00008952"/>
    </source>
</evidence>
<evidence type="ECO:0000256" key="3">
    <source>
        <dbReference type="ARBA" id="ARBA00004629"/>
    </source>
</evidence>
<evidence type="ECO:0000256" key="7">
    <source>
        <dbReference type="ARBA" id="ARBA00022490"/>
    </source>
</evidence>
<keyword evidence="8" id="KW-0995">Kinetochore</keyword>
<proteinExistence type="inferred from homology"/>
<evidence type="ECO:0000256" key="11">
    <source>
        <dbReference type="ARBA" id="ARBA00023328"/>
    </source>
</evidence>
<dbReference type="GO" id="GO:0008608">
    <property type="term" value="P:attachment of spindle microtubules to kinetochore"/>
    <property type="evidence" value="ECO:0007669"/>
    <property type="project" value="InterPro"/>
</dbReference>
<reference evidence="14" key="1">
    <citation type="journal article" date="2014" name="Genome Announc.">
        <title>Draft genome sequence of Rhodosporidium toruloides CECT1137, an oleaginous yeast of biotechnological interest.</title>
        <authorList>
            <person name="Morin N."/>
            <person name="Calcas X."/>
            <person name="Devillers H."/>
            <person name="Durrens P."/>
            <person name="Sherman D.J."/>
            <person name="Nicaud J.-M."/>
            <person name="Neuveglise C."/>
        </authorList>
    </citation>
    <scope>NUCLEOTIDE SEQUENCE</scope>
    <source>
        <strain evidence="14">CECT1137</strain>
    </source>
</reference>
<dbReference type="AlphaFoldDB" id="A0A061BFP8"/>
<evidence type="ECO:0000256" key="12">
    <source>
        <dbReference type="ARBA" id="ARBA00032583"/>
    </source>
</evidence>
<keyword evidence="10" id="KW-0539">Nucleus</keyword>
<organism evidence="14">
    <name type="scientific">Rhodotorula toruloides</name>
    <name type="common">Yeast</name>
    <name type="synonym">Rhodosporidium toruloides</name>
    <dbReference type="NCBI Taxonomy" id="5286"/>
    <lineage>
        <taxon>Eukaryota</taxon>
        <taxon>Fungi</taxon>
        <taxon>Dikarya</taxon>
        <taxon>Basidiomycota</taxon>
        <taxon>Pucciniomycotina</taxon>
        <taxon>Microbotryomycetes</taxon>
        <taxon>Sporidiobolales</taxon>
        <taxon>Sporidiobolaceae</taxon>
        <taxon>Rhodotorula</taxon>
    </lineage>
</organism>
<dbReference type="PANTHER" id="PTHR28262:SF1">
    <property type="entry name" value="DASH COMPLEX SUBUNIT SPC19"/>
    <property type="match status" value="1"/>
</dbReference>
<comment type="similarity">
    <text evidence="4">Belongs to the DASH complex SPC19 family.</text>
</comment>
<name>A0A061BFP8_RHOTO</name>
<protein>
    <recommendedName>
        <fullName evidence="5">DASH complex subunit SPC19</fullName>
    </recommendedName>
    <alternativeName>
        <fullName evidence="12">Outer kinetochore protein SPC19</fullName>
    </alternativeName>
</protein>
<evidence type="ECO:0000256" key="10">
    <source>
        <dbReference type="ARBA" id="ARBA00023242"/>
    </source>
</evidence>
<dbReference type="Pfam" id="PF08287">
    <property type="entry name" value="DASH_Spc19"/>
    <property type="match status" value="1"/>
</dbReference>
<dbReference type="GO" id="GO:0005876">
    <property type="term" value="C:spindle microtubule"/>
    <property type="evidence" value="ECO:0007669"/>
    <property type="project" value="InterPro"/>
</dbReference>
<gene>
    <name evidence="14" type="ORF">RHTO0S_16e02850g</name>
</gene>
<evidence type="ECO:0000256" key="8">
    <source>
        <dbReference type="ARBA" id="ARBA00022838"/>
    </source>
</evidence>
<dbReference type="InterPro" id="IPR013251">
    <property type="entry name" value="DASH_Spc19"/>
</dbReference>
<evidence type="ECO:0000256" key="6">
    <source>
        <dbReference type="ARBA" id="ARBA00022454"/>
    </source>
</evidence>
<keyword evidence="7" id="KW-0963">Cytoplasm</keyword>
<evidence type="ECO:0000256" key="5">
    <source>
        <dbReference type="ARBA" id="ARBA00016329"/>
    </source>
</evidence>
<evidence type="ECO:0000256" key="1">
    <source>
        <dbReference type="ARBA" id="ARBA00004123"/>
    </source>
</evidence>
<keyword evidence="6" id="KW-0158">Chromosome</keyword>
<dbReference type="PANTHER" id="PTHR28262">
    <property type="entry name" value="DASH COMPLEX SUBUNIT SPC19"/>
    <property type="match status" value="1"/>
</dbReference>
<feature type="compositionally biased region" description="Low complexity" evidence="13">
    <location>
        <begin position="168"/>
        <end position="181"/>
    </location>
</feature>
<keyword evidence="11" id="KW-0137">Centromere</keyword>